<keyword evidence="3 6" id="KW-0067">ATP-binding</keyword>
<evidence type="ECO:0000256" key="1">
    <source>
        <dbReference type="ARBA" id="ARBA00022448"/>
    </source>
</evidence>
<keyword evidence="1" id="KW-0813">Transport</keyword>
<evidence type="ECO:0000313" key="6">
    <source>
        <dbReference type="EMBL" id="MBP1969973.1"/>
    </source>
</evidence>
<dbReference type="EMBL" id="JAGGKX010000009">
    <property type="protein sequence ID" value="MBP1969973.1"/>
    <property type="molecule type" value="Genomic_DNA"/>
</dbReference>
<accession>A0ABS4IG93</accession>
<dbReference type="SMART" id="SM00382">
    <property type="entry name" value="AAA"/>
    <property type="match status" value="1"/>
</dbReference>
<dbReference type="RefSeq" id="WP_209463134.1">
    <property type="nucleotide sequence ID" value="NZ_CP110224.1"/>
</dbReference>
<proteinExistence type="predicted"/>
<dbReference type="InterPro" id="IPR027417">
    <property type="entry name" value="P-loop_NTPase"/>
</dbReference>
<dbReference type="InterPro" id="IPR003593">
    <property type="entry name" value="AAA+_ATPase"/>
</dbReference>
<evidence type="ECO:0000313" key="7">
    <source>
        <dbReference type="Proteomes" id="UP001519345"/>
    </source>
</evidence>
<dbReference type="InterPro" id="IPR002808">
    <property type="entry name" value="AdoCbi_amidolase"/>
</dbReference>
<organism evidence="6 7">
    <name type="scientific">Virgibacillus natechei</name>
    <dbReference type="NCBI Taxonomy" id="1216297"/>
    <lineage>
        <taxon>Bacteria</taxon>
        <taxon>Bacillati</taxon>
        <taxon>Bacillota</taxon>
        <taxon>Bacilli</taxon>
        <taxon>Bacillales</taxon>
        <taxon>Bacillaceae</taxon>
        <taxon>Virgibacillus</taxon>
    </lineage>
</organism>
<dbReference type="SUPFAM" id="SSF52540">
    <property type="entry name" value="P-loop containing nucleoside triphosphate hydrolases"/>
    <property type="match status" value="1"/>
</dbReference>
<evidence type="ECO:0000256" key="2">
    <source>
        <dbReference type="ARBA" id="ARBA00022741"/>
    </source>
</evidence>
<dbReference type="Gene3D" id="3.40.50.300">
    <property type="entry name" value="P-loop containing nucleotide triphosphate hydrolases"/>
    <property type="match status" value="1"/>
</dbReference>
<evidence type="ECO:0000256" key="4">
    <source>
        <dbReference type="ARBA" id="ARBA00022967"/>
    </source>
</evidence>
<dbReference type="CDD" id="cd03214">
    <property type="entry name" value="ABC_Iron-Siderophores_B12_Hemin"/>
    <property type="match status" value="1"/>
</dbReference>
<keyword evidence="2" id="KW-0547">Nucleotide-binding</keyword>
<dbReference type="PANTHER" id="PTHR42794:SF1">
    <property type="entry name" value="HEMIN IMPORT ATP-BINDING PROTEIN HMUV"/>
    <property type="match status" value="1"/>
</dbReference>
<dbReference type="Proteomes" id="UP001519345">
    <property type="component" value="Unassembled WGS sequence"/>
</dbReference>
<name>A0ABS4IG93_9BACI</name>
<keyword evidence="4" id="KW-1278">Translocase</keyword>
<evidence type="ECO:0000256" key="3">
    <source>
        <dbReference type="ARBA" id="ARBA00022840"/>
    </source>
</evidence>
<comment type="caution">
    <text evidence="6">The sequence shown here is derived from an EMBL/GenBank/DDBJ whole genome shotgun (WGS) entry which is preliminary data.</text>
</comment>
<dbReference type="Pfam" id="PF01955">
    <property type="entry name" value="CbiZ"/>
    <property type="match status" value="1"/>
</dbReference>
<protein>
    <submittedName>
        <fullName evidence="6">Iron complex transport system ATP-binding protein</fullName>
    </submittedName>
</protein>
<dbReference type="PANTHER" id="PTHR42794">
    <property type="entry name" value="HEMIN IMPORT ATP-BINDING PROTEIN HMUV"/>
    <property type="match status" value="1"/>
</dbReference>
<dbReference type="PROSITE" id="PS00211">
    <property type="entry name" value="ABC_TRANSPORTER_1"/>
    <property type="match status" value="1"/>
</dbReference>
<keyword evidence="7" id="KW-1185">Reference proteome</keyword>
<sequence length="485" mass="53204">MLHLGHVSGGYDGMPVIEDVCFSVSKGEFFGILGPNGSGKTTLLKMISGLIACTDGSIQLNNKDITDFSRKELARKMAVLPQLSAHAFSYTVRETVALGRYAHNLGLFQSWTSKDEKVLQMVMEQTNITRFQHDSVQQLSGGEQQRVFLAQALAQQPEILLLDEPTNHLDLAYQKDLLDLLKKGAKQQGLTVISIFHDLNLASLYCDRLLLIDEGRTRALHTPDGVLTEALVKEVYQTEVKKHPHPEIAKPQMHLIPADMFSADVKIDASMLNVKQEHITLTSPIPLRTLSSGVCGAGIGWNSYFVNRQVSKDYDCSDPEHEMRNYLEKNEFDASRTVGMMTAVQLEDVAYGLWGKDHVSLFTVVTAGVGNATDSTRTTGTHRQGVPGTINIWLFVNGRLTEEAFIQAIMTATEAKTKTLMELGITDSETNTIATGTSTDSILVAATGKGPLLSYAGSATKLGQLIGKSVYRETKRAIQRSQGLM</sequence>
<gene>
    <name evidence="6" type="ORF">J2Z83_002081</name>
</gene>
<dbReference type="Pfam" id="PF00005">
    <property type="entry name" value="ABC_tran"/>
    <property type="match status" value="1"/>
</dbReference>
<evidence type="ECO:0000259" key="5">
    <source>
        <dbReference type="PROSITE" id="PS50893"/>
    </source>
</evidence>
<feature type="domain" description="ABC transporter" evidence="5">
    <location>
        <begin position="2"/>
        <end position="239"/>
    </location>
</feature>
<dbReference type="InterPro" id="IPR017871">
    <property type="entry name" value="ABC_transporter-like_CS"/>
</dbReference>
<dbReference type="GO" id="GO:0005524">
    <property type="term" value="F:ATP binding"/>
    <property type="evidence" value="ECO:0007669"/>
    <property type="project" value="UniProtKB-KW"/>
</dbReference>
<dbReference type="InterPro" id="IPR003439">
    <property type="entry name" value="ABC_transporter-like_ATP-bd"/>
</dbReference>
<dbReference type="PROSITE" id="PS50893">
    <property type="entry name" value="ABC_TRANSPORTER_2"/>
    <property type="match status" value="1"/>
</dbReference>
<reference evidence="6 7" key="1">
    <citation type="submission" date="2021-03" db="EMBL/GenBank/DDBJ databases">
        <title>Genomic Encyclopedia of Type Strains, Phase IV (KMG-IV): sequencing the most valuable type-strain genomes for metagenomic binning, comparative biology and taxonomic classification.</title>
        <authorList>
            <person name="Goeker M."/>
        </authorList>
    </citation>
    <scope>NUCLEOTIDE SEQUENCE [LARGE SCALE GENOMIC DNA]</scope>
    <source>
        <strain evidence="6 7">DSM 25609</strain>
    </source>
</reference>